<feature type="non-terminal residue" evidence="1">
    <location>
        <position position="1"/>
    </location>
</feature>
<dbReference type="Proteomes" id="UP000318582">
    <property type="component" value="Unassembled WGS sequence"/>
</dbReference>
<accession>A0A507E7U9</accession>
<sequence length="143" mass="16896">PPPFQQRYIEGVLHDLEAFKRHTPATWPYLETTVGRNDGTWKIICAHFIRHAGTTNAKVHVNTWVPLKDRYLKQYEVTELAFIEYTGSSYKGSRLPWRARVSCDMAHICTKTDERTGQRWIKLRLRPRHRETPDDILPGRRRN</sequence>
<reference evidence="1 2" key="1">
    <citation type="journal article" date="2019" name="Sci. Rep.">
        <title>Comparative genomics of chytrid fungi reveal insights into the obligate biotrophic and pathogenic lifestyle of Synchytrium endobioticum.</title>
        <authorList>
            <person name="van de Vossenberg B.T.L.H."/>
            <person name="Warris S."/>
            <person name="Nguyen H.D.T."/>
            <person name="van Gent-Pelzer M.P.E."/>
            <person name="Joly D.L."/>
            <person name="van de Geest H.C."/>
            <person name="Bonants P.J.M."/>
            <person name="Smith D.S."/>
            <person name="Levesque C.A."/>
            <person name="van der Lee T.A.J."/>
        </authorList>
    </citation>
    <scope>NUCLEOTIDE SEQUENCE [LARGE SCALE GENOMIC DNA]</scope>
    <source>
        <strain evidence="1 2">CBS 809.83</strain>
    </source>
</reference>
<evidence type="ECO:0000313" key="1">
    <source>
        <dbReference type="EMBL" id="TPX60129.1"/>
    </source>
</evidence>
<evidence type="ECO:0000313" key="2">
    <source>
        <dbReference type="Proteomes" id="UP000318582"/>
    </source>
</evidence>
<proteinExistence type="predicted"/>
<dbReference type="EMBL" id="QEAQ01000018">
    <property type="protein sequence ID" value="TPX60129.1"/>
    <property type="molecule type" value="Genomic_DNA"/>
</dbReference>
<dbReference type="AlphaFoldDB" id="A0A507E7U9"/>
<comment type="caution">
    <text evidence="1">The sequence shown here is derived from an EMBL/GenBank/DDBJ whole genome shotgun (WGS) entry which is preliminary data.</text>
</comment>
<name>A0A507E7U9_9FUNG</name>
<organism evidence="1 2">
    <name type="scientific">Powellomyces hirtus</name>
    <dbReference type="NCBI Taxonomy" id="109895"/>
    <lineage>
        <taxon>Eukaryota</taxon>
        <taxon>Fungi</taxon>
        <taxon>Fungi incertae sedis</taxon>
        <taxon>Chytridiomycota</taxon>
        <taxon>Chytridiomycota incertae sedis</taxon>
        <taxon>Chytridiomycetes</taxon>
        <taxon>Spizellomycetales</taxon>
        <taxon>Powellomycetaceae</taxon>
        <taxon>Powellomyces</taxon>
    </lineage>
</organism>
<gene>
    <name evidence="1" type="ORF">PhCBS80983_g01992</name>
</gene>
<keyword evidence="2" id="KW-1185">Reference proteome</keyword>
<protein>
    <submittedName>
        <fullName evidence="1">Uncharacterized protein</fullName>
    </submittedName>
</protein>